<organism evidence="3 4">
    <name type="scientific">Fodinicola feengrottensis</name>
    <dbReference type="NCBI Taxonomy" id="435914"/>
    <lineage>
        <taxon>Bacteria</taxon>
        <taxon>Bacillati</taxon>
        <taxon>Actinomycetota</taxon>
        <taxon>Actinomycetes</taxon>
        <taxon>Mycobacteriales</taxon>
        <taxon>Fodinicola</taxon>
    </lineage>
</organism>
<dbReference type="EMBL" id="BAAANY010000056">
    <property type="protein sequence ID" value="GAA1723238.1"/>
    <property type="molecule type" value="Genomic_DNA"/>
</dbReference>
<keyword evidence="4" id="KW-1185">Reference proteome</keyword>
<feature type="domain" description="PucR C-terminal helix-turn-helix" evidence="1">
    <location>
        <begin position="332"/>
        <end position="385"/>
    </location>
</feature>
<dbReference type="InterPro" id="IPR025736">
    <property type="entry name" value="PucR_C-HTH_dom"/>
</dbReference>
<dbReference type="Proteomes" id="UP001500618">
    <property type="component" value="Unassembled WGS sequence"/>
</dbReference>
<dbReference type="Gene3D" id="1.10.10.2840">
    <property type="entry name" value="PucR C-terminal helix-turn-helix domain"/>
    <property type="match status" value="1"/>
</dbReference>
<dbReference type="PANTHER" id="PTHR33744:SF1">
    <property type="entry name" value="DNA-BINDING TRANSCRIPTIONAL ACTIVATOR ADER"/>
    <property type="match status" value="1"/>
</dbReference>
<evidence type="ECO:0000259" key="1">
    <source>
        <dbReference type="Pfam" id="PF13556"/>
    </source>
</evidence>
<dbReference type="InterPro" id="IPR025751">
    <property type="entry name" value="RsbRD_N_dom"/>
</dbReference>
<dbReference type="InterPro" id="IPR051448">
    <property type="entry name" value="CdaR-like_regulators"/>
</dbReference>
<protein>
    <submittedName>
        <fullName evidence="3">PucR family transcriptional regulator</fullName>
    </submittedName>
</protein>
<comment type="caution">
    <text evidence="3">The sequence shown here is derived from an EMBL/GenBank/DDBJ whole genome shotgun (WGS) entry which is preliminary data.</text>
</comment>
<dbReference type="PANTHER" id="PTHR33744">
    <property type="entry name" value="CARBOHYDRATE DIACID REGULATOR"/>
    <property type="match status" value="1"/>
</dbReference>
<evidence type="ECO:0000259" key="2">
    <source>
        <dbReference type="Pfam" id="PF14361"/>
    </source>
</evidence>
<evidence type="ECO:0000313" key="3">
    <source>
        <dbReference type="EMBL" id="GAA1723238.1"/>
    </source>
</evidence>
<name>A0ABN2JDC8_9ACTN</name>
<feature type="domain" description="RsbT co-antagonist protein RsbRD N-terminal" evidence="2">
    <location>
        <begin position="19"/>
        <end position="157"/>
    </location>
</feature>
<dbReference type="Pfam" id="PF14361">
    <property type="entry name" value="RsbRD_N"/>
    <property type="match status" value="1"/>
</dbReference>
<dbReference type="RefSeq" id="WP_344315544.1">
    <property type="nucleotide sequence ID" value="NZ_BAAANY010000056.1"/>
</dbReference>
<reference evidence="3 4" key="1">
    <citation type="journal article" date="2019" name="Int. J. Syst. Evol. Microbiol.">
        <title>The Global Catalogue of Microorganisms (GCM) 10K type strain sequencing project: providing services to taxonomists for standard genome sequencing and annotation.</title>
        <authorList>
            <consortium name="The Broad Institute Genomics Platform"/>
            <consortium name="The Broad Institute Genome Sequencing Center for Infectious Disease"/>
            <person name="Wu L."/>
            <person name="Ma J."/>
        </authorList>
    </citation>
    <scope>NUCLEOTIDE SEQUENCE [LARGE SCALE GENOMIC DNA]</scope>
    <source>
        <strain evidence="3 4">JCM 14718</strain>
    </source>
</reference>
<accession>A0ABN2JDC8</accession>
<sequence length="406" mass="44187">MVFEQRRAVVEAVRVRLTEVVAAMSATVRAAIPAYQQLQDDQRRDVAAISSWAVLCVLEAWAQDRSLTDQDLARFHSIGSARAEDGRPLRAVLRSYRIAAVVMTDKVLELGHDRLEIQDVQALTRVLLTVSDEISEAMTSGHIAATQRLAGDRGRARRELLDDLLIGRMSSAGVVADRGRELGLTLPQRLLLVVARPVDGKALADSDALKSFLGDLTLSDEDPGLLATLRGRHAVLLLPERVAGAVESTVCSYAWQGCVLARQQVTQVAAGYELAVRALDTAPEYAFAIHSVLNEGDAVVLSTLAGKETADPGRLVAAVLGQLNEPGNRHLVQGLGAYLSTGSATDAATELHLHPQTLRYRLRRCHELTGRDPQHPWDRLVLDIAWQRARIRADPTSTGAFTPARH</sequence>
<evidence type="ECO:0000313" key="4">
    <source>
        <dbReference type="Proteomes" id="UP001500618"/>
    </source>
</evidence>
<proteinExistence type="predicted"/>
<dbReference type="InterPro" id="IPR042070">
    <property type="entry name" value="PucR_C-HTH_sf"/>
</dbReference>
<gene>
    <name evidence="3" type="ORF">GCM10009765_84000</name>
</gene>
<dbReference type="Pfam" id="PF13556">
    <property type="entry name" value="HTH_30"/>
    <property type="match status" value="1"/>
</dbReference>